<dbReference type="PANTHER" id="PTHR11098:SF1">
    <property type="entry name" value="NICOTINATE PHOSPHORIBOSYLTRANSFERASE"/>
    <property type="match status" value="1"/>
</dbReference>
<dbReference type="Pfam" id="PF17767">
    <property type="entry name" value="NAPRTase_N"/>
    <property type="match status" value="1"/>
</dbReference>
<dbReference type="InterPro" id="IPR013785">
    <property type="entry name" value="Aldolase_TIM"/>
</dbReference>
<dbReference type="OrthoDB" id="9771406at2"/>
<dbReference type="Gene3D" id="3.20.20.70">
    <property type="entry name" value="Aldolase class I"/>
    <property type="match status" value="1"/>
</dbReference>
<evidence type="ECO:0000259" key="10">
    <source>
        <dbReference type="Pfam" id="PF17767"/>
    </source>
</evidence>
<comment type="similarity">
    <text evidence="2 9">Belongs to the NAPRTase family.</text>
</comment>
<dbReference type="EMBL" id="UHIA01000004">
    <property type="protein sequence ID" value="SUO96962.1"/>
    <property type="molecule type" value="Genomic_DNA"/>
</dbReference>
<dbReference type="Proteomes" id="UP000254575">
    <property type="component" value="Unassembled WGS sequence"/>
</dbReference>
<dbReference type="NCBIfam" id="NF006695">
    <property type="entry name" value="PRK09243.1-2"/>
    <property type="match status" value="1"/>
</dbReference>
<comment type="function">
    <text evidence="9">Catalyzes the first step in the biosynthesis of NAD from nicotinic acid, the ATP-dependent synthesis of beta-nicotinate D-ribonucleotide from nicotinate and 5-phospho-D-ribose 1-phosphate.</text>
</comment>
<keyword evidence="7 9" id="KW-0808">Transferase</keyword>
<comment type="catalytic activity">
    <reaction evidence="8 9">
        <text>5-phospho-alpha-D-ribose 1-diphosphate + nicotinate + ATP + H2O = nicotinate beta-D-ribonucleotide + ADP + phosphate + diphosphate</text>
        <dbReference type="Rhea" id="RHEA:36163"/>
        <dbReference type="ChEBI" id="CHEBI:15377"/>
        <dbReference type="ChEBI" id="CHEBI:30616"/>
        <dbReference type="ChEBI" id="CHEBI:32544"/>
        <dbReference type="ChEBI" id="CHEBI:33019"/>
        <dbReference type="ChEBI" id="CHEBI:43474"/>
        <dbReference type="ChEBI" id="CHEBI:57502"/>
        <dbReference type="ChEBI" id="CHEBI:58017"/>
        <dbReference type="ChEBI" id="CHEBI:456216"/>
        <dbReference type="EC" id="6.3.4.21"/>
    </reaction>
</comment>
<evidence type="ECO:0000256" key="4">
    <source>
        <dbReference type="ARBA" id="ARBA00022553"/>
    </source>
</evidence>
<dbReference type="PANTHER" id="PTHR11098">
    <property type="entry name" value="NICOTINATE PHOSPHORIBOSYLTRANSFERASE"/>
    <property type="match status" value="1"/>
</dbReference>
<comment type="pathway">
    <text evidence="1 9">Cofactor biosynthesis; NAD(+) biosynthesis; nicotinate D-ribonucleotide from nicotinate: step 1/1.</text>
</comment>
<evidence type="ECO:0000313" key="13">
    <source>
        <dbReference type="Proteomes" id="UP000254575"/>
    </source>
</evidence>
<evidence type="ECO:0000259" key="11">
    <source>
        <dbReference type="Pfam" id="PF17956"/>
    </source>
</evidence>
<dbReference type="PIRSF" id="PIRSF000484">
    <property type="entry name" value="NAPRT"/>
    <property type="match status" value="1"/>
</dbReference>
<evidence type="ECO:0000256" key="6">
    <source>
        <dbReference type="ARBA" id="ARBA00022642"/>
    </source>
</evidence>
<dbReference type="CDD" id="cd01570">
    <property type="entry name" value="NAPRTase_A"/>
    <property type="match status" value="1"/>
</dbReference>
<dbReference type="Gene3D" id="3.20.140.10">
    <property type="entry name" value="nicotinate phosphoribosyltransferase"/>
    <property type="match status" value="1"/>
</dbReference>
<dbReference type="GO" id="GO:0034355">
    <property type="term" value="P:NAD+ biosynthetic process via the salvage pathway"/>
    <property type="evidence" value="ECO:0007669"/>
    <property type="project" value="UniProtKB-ARBA"/>
</dbReference>
<dbReference type="InterPro" id="IPR040727">
    <property type="entry name" value="NAPRTase_N"/>
</dbReference>
<dbReference type="NCBIfam" id="NF009131">
    <property type="entry name" value="PRK12484.1"/>
    <property type="match status" value="1"/>
</dbReference>
<keyword evidence="12" id="KW-0328">Glycosyltransferase</keyword>
<feature type="domain" description="Nicotinate phosphoribosyltransferase C-terminal" evidence="11">
    <location>
        <begin position="360"/>
        <end position="468"/>
    </location>
</feature>
<evidence type="ECO:0000256" key="7">
    <source>
        <dbReference type="ARBA" id="ARBA00022679"/>
    </source>
</evidence>
<dbReference type="Pfam" id="PF17956">
    <property type="entry name" value="NAPRTase_C"/>
    <property type="match status" value="1"/>
</dbReference>
<dbReference type="SUPFAM" id="SSF51690">
    <property type="entry name" value="Nicotinate/Quinolinate PRTase C-terminal domain-like"/>
    <property type="match status" value="1"/>
</dbReference>
<dbReference type="EC" id="6.3.4.21" evidence="3 9"/>
<reference evidence="12 13" key="1">
    <citation type="submission" date="2018-06" db="EMBL/GenBank/DDBJ databases">
        <authorList>
            <consortium name="Pathogen Informatics"/>
            <person name="Doyle S."/>
        </authorList>
    </citation>
    <scope>NUCLEOTIDE SEQUENCE [LARGE SCALE GENOMIC DNA]</scope>
    <source>
        <strain evidence="12 13">NCTC10717</strain>
    </source>
</reference>
<dbReference type="InterPro" id="IPR041619">
    <property type="entry name" value="NAPRTase_C"/>
</dbReference>
<protein>
    <recommendedName>
        <fullName evidence="3 9">Nicotinate phosphoribosyltransferase</fullName>
        <ecNumber evidence="3 9">6.3.4.21</ecNumber>
    </recommendedName>
</protein>
<gene>
    <name evidence="12" type="ORF">NCTC10717_01269</name>
</gene>
<dbReference type="NCBIfam" id="TIGR01513">
    <property type="entry name" value="NAPRTase_put"/>
    <property type="match status" value="1"/>
</dbReference>
<dbReference type="RefSeq" id="WP_115218498.1">
    <property type="nucleotide sequence ID" value="NZ_UHIA01000004.1"/>
</dbReference>
<evidence type="ECO:0000313" key="12">
    <source>
        <dbReference type="EMBL" id="SUO96962.1"/>
    </source>
</evidence>
<keyword evidence="13" id="KW-1185">Reference proteome</keyword>
<evidence type="ECO:0000256" key="8">
    <source>
        <dbReference type="ARBA" id="ARBA00048668"/>
    </source>
</evidence>
<dbReference type="InterPro" id="IPR006405">
    <property type="entry name" value="Nic_PRibTrfase_pncB"/>
</dbReference>
<feature type="domain" description="Nicotinate phosphoribosyltransferase N-terminal" evidence="10">
    <location>
        <begin position="7"/>
        <end position="131"/>
    </location>
</feature>
<evidence type="ECO:0000256" key="9">
    <source>
        <dbReference type="RuleBase" id="RU365100"/>
    </source>
</evidence>
<organism evidence="12 13">
    <name type="scientific">Suttonella indologenes</name>
    <dbReference type="NCBI Taxonomy" id="13276"/>
    <lineage>
        <taxon>Bacteria</taxon>
        <taxon>Pseudomonadati</taxon>
        <taxon>Pseudomonadota</taxon>
        <taxon>Gammaproteobacteria</taxon>
        <taxon>Cardiobacteriales</taxon>
        <taxon>Cardiobacteriaceae</taxon>
        <taxon>Suttonella</taxon>
    </lineage>
</organism>
<evidence type="ECO:0000256" key="2">
    <source>
        <dbReference type="ARBA" id="ARBA00010897"/>
    </source>
</evidence>
<accession>A0A380MXF4</accession>
<dbReference type="FunFam" id="3.20.20.70:FF:000076">
    <property type="entry name" value="Nicotinate phosphoribosyltransferase"/>
    <property type="match status" value="1"/>
</dbReference>
<dbReference type="GO" id="GO:0005829">
    <property type="term" value="C:cytosol"/>
    <property type="evidence" value="ECO:0007669"/>
    <property type="project" value="TreeGrafter"/>
</dbReference>
<dbReference type="UniPathway" id="UPA00253">
    <property type="reaction ID" value="UER00457"/>
</dbReference>
<dbReference type="InterPro" id="IPR007229">
    <property type="entry name" value="Nic_PRibTrfase-Fam"/>
</dbReference>
<proteinExistence type="inferred from homology"/>
<keyword evidence="6 9" id="KW-0662">Pyridine nucleotide biosynthesis</keyword>
<evidence type="ECO:0000256" key="1">
    <source>
        <dbReference type="ARBA" id="ARBA00004952"/>
    </source>
</evidence>
<keyword evidence="5 9" id="KW-0436">Ligase</keyword>
<dbReference type="AlphaFoldDB" id="A0A380MXF4"/>
<comment type="PTM">
    <text evidence="9">Transiently phosphorylated on a His residue during the reaction cycle. Phosphorylation strongly increases the affinity for substrates and increases the rate of nicotinate D-ribonucleotide production. Dephosphorylation regenerates the low-affinity form of the enzyme, leading to product release.</text>
</comment>
<name>A0A380MXF4_9GAMM</name>
<evidence type="ECO:0000256" key="5">
    <source>
        <dbReference type="ARBA" id="ARBA00022598"/>
    </source>
</evidence>
<dbReference type="GO" id="GO:0047280">
    <property type="term" value="F:nicotinamide phosphoribosyltransferase activity"/>
    <property type="evidence" value="ECO:0007669"/>
    <property type="project" value="UniProtKB-ARBA"/>
</dbReference>
<dbReference type="GO" id="GO:0004516">
    <property type="term" value="F:nicotinate phosphoribosyltransferase activity"/>
    <property type="evidence" value="ECO:0007669"/>
    <property type="project" value="UniProtKB-UniRule"/>
</dbReference>
<dbReference type="SUPFAM" id="SSF54675">
    <property type="entry name" value="Nicotinate/Quinolinate PRTase N-terminal domain-like"/>
    <property type="match status" value="1"/>
</dbReference>
<dbReference type="InterPro" id="IPR036068">
    <property type="entry name" value="Nicotinate_pribotase-like_C"/>
</dbReference>
<evidence type="ECO:0000256" key="3">
    <source>
        <dbReference type="ARBA" id="ARBA00013236"/>
    </source>
</evidence>
<keyword evidence="4" id="KW-0597">Phosphoprotein</keyword>
<sequence length="483" mass="54099">MQAHQSLLLDYYELTMANAYFTQGRAQEWAVFDYYFRRVPDNGGFAIFAGLETVLDYVRELSFSAEQIDFLRQKGGFDEGFLQYLRDFRFGGEIYAFTEGSVVFPNEPLLSVRAPLIDCQILETFLLLTLNHQSLIATKAARICAQAQGRKVFEFGSRRAHGADAALYGARAAYIGGVAASANTQAEVVFGVPAVGTMAHAFVQSFADEYSAFAAYAQTYPDHTVLLIDTYDVLRSGLPNAIRLQQEVLQPLGKRLKGIRIDSGDLTYLSRRCRELLDAAGMQDCEIMVSNGLDEFIIKDLIQQGAAIDGFGVGERLITARSEPVFGGVYKIVSLEKAGKAEPKIKISENLIKTTTPAFKQVWRLYNQAQMAIADVVSLREETIDGSQPYTLFDPQAPWKRKTVQDFHAKPCLQLVWQDGKAVQKRPTLAEIRAYVQSELNTLWCEVKRLENPHGYYVDLSQPLWNLKQDMLDGIAKEMEAGR</sequence>